<proteinExistence type="predicted"/>
<organism evidence="1 2">
    <name type="scientific">Phaseolus angularis</name>
    <name type="common">Azuki bean</name>
    <name type="synonym">Vigna angularis</name>
    <dbReference type="NCBI Taxonomy" id="3914"/>
    <lineage>
        <taxon>Eukaryota</taxon>
        <taxon>Viridiplantae</taxon>
        <taxon>Streptophyta</taxon>
        <taxon>Embryophyta</taxon>
        <taxon>Tracheophyta</taxon>
        <taxon>Spermatophyta</taxon>
        <taxon>Magnoliopsida</taxon>
        <taxon>eudicotyledons</taxon>
        <taxon>Gunneridae</taxon>
        <taxon>Pentapetalae</taxon>
        <taxon>rosids</taxon>
        <taxon>fabids</taxon>
        <taxon>Fabales</taxon>
        <taxon>Fabaceae</taxon>
        <taxon>Papilionoideae</taxon>
        <taxon>50 kb inversion clade</taxon>
        <taxon>NPAAA clade</taxon>
        <taxon>indigoferoid/millettioid clade</taxon>
        <taxon>Phaseoleae</taxon>
        <taxon>Vigna</taxon>
    </lineage>
</organism>
<dbReference type="Gramene" id="KOM55262">
    <property type="protein sequence ID" value="KOM55262"/>
    <property type="gene ID" value="LR48_Vigan10g115400"/>
</dbReference>
<evidence type="ECO:0000313" key="2">
    <source>
        <dbReference type="Proteomes" id="UP000053144"/>
    </source>
</evidence>
<accession>A0A0L9VK23</accession>
<reference evidence="2" key="1">
    <citation type="journal article" date="2015" name="Proc. Natl. Acad. Sci. U.S.A.">
        <title>Genome sequencing of adzuki bean (Vigna angularis) provides insight into high starch and low fat accumulation and domestication.</title>
        <authorList>
            <person name="Yang K."/>
            <person name="Tian Z."/>
            <person name="Chen C."/>
            <person name="Luo L."/>
            <person name="Zhao B."/>
            <person name="Wang Z."/>
            <person name="Yu L."/>
            <person name="Li Y."/>
            <person name="Sun Y."/>
            <person name="Li W."/>
            <person name="Chen Y."/>
            <person name="Li Y."/>
            <person name="Zhang Y."/>
            <person name="Ai D."/>
            <person name="Zhao J."/>
            <person name="Shang C."/>
            <person name="Ma Y."/>
            <person name="Wu B."/>
            <person name="Wang M."/>
            <person name="Gao L."/>
            <person name="Sun D."/>
            <person name="Zhang P."/>
            <person name="Guo F."/>
            <person name="Wang W."/>
            <person name="Li Y."/>
            <person name="Wang J."/>
            <person name="Varshney R.K."/>
            <person name="Wang J."/>
            <person name="Ling H.Q."/>
            <person name="Wan P."/>
        </authorList>
    </citation>
    <scope>NUCLEOTIDE SEQUENCE</scope>
    <source>
        <strain evidence="2">cv. Jingnong 6</strain>
    </source>
</reference>
<name>A0A0L9VK23_PHAAN</name>
<dbReference type="AlphaFoldDB" id="A0A0L9VK23"/>
<dbReference type="Proteomes" id="UP000053144">
    <property type="component" value="Chromosome 10"/>
</dbReference>
<dbReference type="EMBL" id="CM003380">
    <property type="protein sequence ID" value="KOM55262.1"/>
    <property type="molecule type" value="Genomic_DNA"/>
</dbReference>
<evidence type="ECO:0000313" key="1">
    <source>
        <dbReference type="EMBL" id="KOM55262.1"/>
    </source>
</evidence>
<gene>
    <name evidence="1" type="ORF">LR48_Vigan10g115400</name>
</gene>
<protein>
    <submittedName>
        <fullName evidence="1">Uncharacterized protein</fullName>
    </submittedName>
</protein>
<sequence length="122" mass="13543">MILANWVRHDGCPWNLALGFHEAKGDGSGGARCHLRRRGELQSTTWRTPINGVATTRWRRCSEEVVVESVVVKVFRGFKGGLVSFCHSHSVVVEVSGGCEVEGCGLRFAFRLVSLLWCVTLR</sequence>